<comment type="caution">
    <text evidence="2">The sequence shown here is derived from an EMBL/GenBank/DDBJ whole genome shotgun (WGS) entry which is preliminary data.</text>
</comment>
<organism evidence="2 3">
    <name type="scientific">Cerasibacillus quisquiliarum</name>
    <dbReference type="NCBI Taxonomy" id="227865"/>
    <lineage>
        <taxon>Bacteria</taxon>
        <taxon>Bacillati</taxon>
        <taxon>Bacillota</taxon>
        <taxon>Bacilli</taxon>
        <taxon>Bacillales</taxon>
        <taxon>Bacillaceae</taxon>
        <taxon>Cerasibacillus</taxon>
    </lineage>
</organism>
<dbReference type="EMBL" id="BJXW01000037">
    <property type="protein sequence ID" value="GEN32318.1"/>
    <property type="molecule type" value="Genomic_DNA"/>
</dbReference>
<keyword evidence="1" id="KW-0732">Signal</keyword>
<proteinExistence type="predicted"/>
<dbReference type="InterPro" id="IPR052944">
    <property type="entry name" value="Sporulation_related"/>
</dbReference>
<sequence length="338" mass="39117">MIKRLTITLVVVLSATMLLQACGEKSQESVMKRMDKQLQEMKGYKTRAEMRMNTGKEEQVYQIEVWHKKDDFYRVALSNEADEKNNQIILKNEDGVFVVTPALEKSFKFQSDWPENSSQSYLYQSLLNDIQQDKESRFEATETHYLFTTKTNYQSNNNLPYQEIYVDKKTFTPVLVKVLDTDEKPVVEVKFEQFQLNPEFTEKDFALDDKHQTDKEKAENTGEQTEQVFSIMYPEYTAGAELLEEKEMTIESGTRLIMTYDGEKAFTLIQEHKDAVPSSANYTEVSGEMIDLGHSIGAISNNMIEWTYNGTDFYLASDQLTREELIEVAKSVVMQDVK</sequence>
<evidence type="ECO:0000313" key="3">
    <source>
        <dbReference type="Proteomes" id="UP000321491"/>
    </source>
</evidence>
<feature type="chain" id="PRO_5038377681" evidence="1">
    <location>
        <begin position="22"/>
        <end position="338"/>
    </location>
</feature>
<evidence type="ECO:0000256" key="1">
    <source>
        <dbReference type="SAM" id="SignalP"/>
    </source>
</evidence>
<dbReference type="PROSITE" id="PS51257">
    <property type="entry name" value="PROKAR_LIPOPROTEIN"/>
    <property type="match status" value="1"/>
</dbReference>
<dbReference type="OrthoDB" id="9785380at2"/>
<dbReference type="Proteomes" id="UP000321491">
    <property type="component" value="Unassembled WGS sequence"/>
</dbReference>
<name>A0A511V328_9BACI</name>
<dbReference type="InterPro" id="IPR029046">
    <property type="entry name" value="LolA/LolB/LppX"/>
</dbReference>
<dbReference type="SUPFAM" id="SSF89392">
    <property type="entry name" value="Prokaryotic lipoproteins and lipoprotein localization factors"/>
    <property type="match status" value="1"/>
</dbReference>
<dbReference type="PANTHER" id="PTHR37507">
    <property type="entry name" value="SPORULATION PROTEIN YDCC"/>
    <property type="match status" value="1"/>
</dbReference>
<dbReference type="AlphaFoldDB" id="A0A511V328"/>
<dbReference type="PANTHER" id="PTHR37507:SF2">
    <property type="entry name" value="SPORULATION PROTEIN YDCC"/>
    <property type="match status" value="1"/>
</dbReference>
<dbReference type="Gene3D" id="2.50.20.10">
    <property type="entry name" value="Lipoprotein localisation LolA/LolB/LppX"/>
    <property type="match status" value="1"/>
</dbReference>
<protein>
    <submittedName>
        <fullName evidence="2">Sporulation protein YdcC</fullName>
    </submittedName>
</protein>
<accession>A0A511V328</accession>
<evidence type="ECO:0000313" key="2">
    <source>
        <dbReference type="EMBL" id="GEN32318.1"/>
    </source>
</evidence>
<gene>
    <name evidence="2" type="primary">ydcC</name>
    <name evidence="2" type="ORF">CQU01_25560</name>
</gene>
<dbReference type="RefSeq" id="WP_146938672.1">
    <property type="nucleotide sequence ID" value="NZ_BJXW01000037.1"/>
</dbReference>
<feature type="signal peptide" evidence="1">
    <location>
        <begin position="1"/>
        <end position="21"/>
    </location>
</feature>
<keyword evidence="3" id="KW-1185">Reference proteome</keyword>
<reference evidence="2 3" key="1">
    <citation type="submission" date="2019-07" db="EMBL/GenBank/DDBJ databases">
        <title>Whole genome shotgun sequence of Cerasibacillus quisquiliarum NBRC 102429.</title>
        <authorList>
            <person name="Hosoyama A."/>
            <person name="Uohara A."/>
            <person name="Ohji S."/>
            <person name="Ichikawa N."/>
        </authorList>
    </citation>
    <scope>NUCLEOTIDE SEQUENCE [LARGE SCALE GENOMIC DNA]</scope>
    <source>
        <strain evidence="2 3">NBRC 102429</strain>
    </source>
</reference>